<accession>A0A9W7AQJ6</accession>
<dbReference type="SUPFAM" id="SSF53474">
    <property type="entry name" value="alpha/beta-Hydrolases"/>
    <property type="match status" value="1"/>
</dbReference>
<comment type="caution">
    <text evidence="2">The sequence shown here is derived from an EMBL/GenBank/DDBJ whole genome shotgun (WGS) entry which is preliminary data.</text>
</comment>
<dbReference type="InterPro" id="IPR029058">
    <property type="entry name" value="AB_hydrolase_fold"/>
</dbReference>
<dbReference type="Proteomes" id="UP001162640">
    <property type="component" value="Unassembled WGS sequence"/>
</dbReference>
<feature type="domain" description="Serine aminopeptidase S33" evidence="1">
    <location>
        <begin position="1"/>
        <end position="97"/>
    </location>
</feature>
<dbReference type="AlphaFoldDB" id="A0A9W7AQJ6"/>
<dbReference type="InterPro" id="IPR022742">
    <property type="entry name" value="Hydrolase_4"/>
</dbReference>
<organism evidence="2 3">
    <name type="scientific">Triparma laevis f. inornata</name>
    <dbReference type="NCBI Taxonomy" id="1714386"/>
    <lineage>
        <taxon>Eukaryota</taxon>
        <taxon>Sar</taxon>
        <taxon>Stramenopiles</taxon>
        <taxon>Ochrophyta</taxon>
        <taxon>Bolidophyceae</taxon>
        <taxon>Parmales</taxon>
        <taxon>Triparmaceae</taxon>
        <taxon>Triparma</taxon>
    </lineage>
</organism>
<dbReference type="GO" id="GO:0047372">
    <property type="term" value="F:monoacylglycerol lipase activity"/>
    <property type="evidence" value="ECO:0007669"/>
    <property type="project" value="TreeGrafter"/>
</dbReference>
<dbReference type="Pfam" id="PF12146">
    <property type="entry name" value="Hydrolase_4"/>
    <property type="match status" value="1"/>
</dbReference>
<dbReference type="PANTHER" id="PTHR12277">
    <property type="entry name" value="ALPHA/BETA HYDROLASE DOMAIN-CONTAINING PROTEIN"/>
    <property type="match status" value="1"/>
</dbReference>
<gene>
    <name evidence="2" type="ORF">TL16_g06398</name>
</gene>
<dbReference type="Gene3D" id="3.40.50.1820">
    <property type="entry name" value="alpha/beta hydrolase"/>
    <property type="match status" value="1"/>
</dbReference>
<name>A0A9W7AQJ6_9STRA</name>
<dbReference type="GO" id="GO:0006660">
    <property type="term" value="P:phosphatidylserine catabolic process"/>
    <property type="evidence" value="ECO:0007669"/>
    <property type="project" value="TreeGrafter"/>
</dbReference>
<evidence type="ECO:0000313" key="3">
    <source>
        <dbReference type="Proteomes" id="UP001162640"/>
    </source>
</evidence>
<dbReference type="EMBL" id="BLQM01000193">
    <property type="protein sequence ID" value="GMH74190.1"/>
    <property type="molecule type" value="Genomic_DNA"/>
</dbReference>
<dbReference type="PANTHER" id="PTHR12277:SF194">
    <property type="entry name" value="FI04476P"/>
    <property type="match status" value="1"/>
</dbReference>
<evidence type="ECO:0000259" key="1">
    <source>
        <dbReference type="Pfam" id="PF12146"/>
    </source>
</evidence>
<dbReference type="GO" id="GO:0005789">
    <property type="term" value="C:endoplasmic reticulum membrane"/>
    <property type="evidence" value="ECO:0007669"/>
    <property type="project" value="TreeGrafter"/>
</dbReference>
<evidence type="ECO:0000313" key="2">
    <source>
        <dbReference type="EMBL" id="GMH74190.1"/>
    </source>
</evidence>
<proteinExistence type="predicted"/>
<dbReference type="GO" id="GO:0004622">
    <property type="term" value="F:phosphatidylcholine lysophospholipase activity"/>
    <property type="evidence" value="ECO:0007669"/>
    <property type="project" value="TreeGrafter"/>
</dbReference>
<dbReference type="GO" id="GO:0052651">
    <property type="term" value="P:monoacylglycerol catabolic process"/>
    <property type="evidence" value="ECO:0007669"/>
    <property type="project" value="TreeGrafter"/>
</dbReference>
<sequence length="236" mass="25513">MADTGCKVWAFDLSGYGDSGGHPTEEIVTEDAVKIYDHVTSTSGQKKPSVYIYGHSLGATIGTKLVQQKGGKGGSIKGLILDSPFVNGTFAAVNHVSTVTMRYTIPFAGWLIKNGMVDKFSTDEILADSHTNVLVLQGVGDLEIPVWVAGGGVLEEEVKRLRKEEGKKGKGSLELVLFDEAGHENVHEQVEFGAVVRKFLKRRGKLHMPEVHMPKFLKKKGAAGDESAKFGAHEHA</sequence>
<reference evidence="3" key="1">
    <citation type="journal article" date="2023" name="Commun. Biol.">
        <title>Genome analysis of Parmales, the sister group of diatoms, reveals the evolutionary specialization of diatoms from phago-mixotrophs to photoautotrophs.</title>
        <authorList>
            <person name="Ban H."/>
            <person name="Sato S."/>
            <person name="Yoshikawa S."/>
            <person name="Yamada K."/>
            <person name="Nakamura Y."/>
            <person name="Ichinomiya M."/>
            <person name="Sato N."/>
            <person name="Blanc-Mathieu R."/>
            <person name="Endo H."/>
            <person name="Kuwata A."/>
            <person name="Ogata H."/>
        </authorList>
    </citation>
    <scope>NUCLEOTIDE SEQUENCE [LARGE SCALE GENOMIC DNA]</scope>
</reference>
<protein>
    <recommendedName>
        <fullName evidence="1">Serine aminopeptidase S33 domain-containing protein</fullName>
    </recommendedName>
</protein>